<dbReference type="Proteomes" id="UP001152622">
    <property type="component" value="Chromosome 3"/>
</dbReference>
<evidence type="ECO:0000313" key="14">
    <source>
        <dbReference type="EMBL" id="KAJ8367756.1"/>
    </source>
</evidence>
<evidence type="ECO:0000256" key="10">
    <source>
        <dbReference type="ARBA" id="ARBA00023224"/>
    </source>
</evidence>
<keyword evidence="8" id="KW-0675">Receptor</keyword>
<dbReference type="PANTHER" id="PTHR24061">
    <property type="entry name" value="CALCIUM-SENSING RECEPTOR-RELATED"/>
    <property type="match status" value="1"/>
</dbReference>
<dbReference type="PRINTS" id="PR01535">
    <property type="entry name" value="VOMERONASL2R"/>
</dbReference>
<dbReference type="PRINTS" id="PR00248">
    <property type="entry name" value="GPCRMGR"/>
</dbReference>
<sequence>MGISQEDQRGAVLWEGAEQGVELIEEAPQGTWGWVMRNRTECVPKTLVVLAAFTAARPGNNIMKWLGPKQQRFIISFCTFIQFTPQGLMVFSPKKMALTYHWQHCSQMEQLDVTHEDLGFAPWSYHIRIWPLPGWGEGLGRGLLRTKWPRASWNQVQELTESRPEEDVAPAILPLVDSPIPGPVCSLLGTFYPEFQADGDFIIGGVFPIHYGIETPEPNFTYKPAALQCWGFDLRSFRWAQTMRLAVEEINQSENLLPNFTLGYKIHDSCATPVTAQATVLAILNGPRPSSSTVCSAISDPLAVVGESGSAQSIVLSRTLQPFRIPMLAPFLKEYRDQNITGIQWIASDSWVTTSLFKGSEFYPFLGGTIGFAFRQGEVPGLSDYLMSVNPLRYPSNSLVHEMWGALYGCSLYPSSSSTQASSQLPPCTGLEPLQEQHSAYLNTSSLRFSYSVYKAVYAIAHSLHNLISCKPGKGPFHNSSCAVTRNIQPWQLQHYIQEVSFTISGEEVNFDANGDVAPSYDVINWQRGAAGNIEFVNVGRFDGAKESGKELIIQEEAIVWTGHQREASCTHESCAAGSRKAVRRGEPLCCFDCVPCDGGKVSNETDYWSNAARTECIPKFTVAVEIFAILASNGGWFQTDAVESKACLQSAVAGGQAESGSLLWELQRGDGAPSLQLISRHLPPAPSWDLPLVLRVLTLAWEQKTRRSLHQLYRFKSHIWKKLAEEHSPPLNTDMAAPAVGRSTGSCSTPGPREHQWKQVGDRGRRGRQRKFLHPLPSQELRLENRFTVVSPDSSPDRHPSTVPTPPSSLASTVPVLQPCEPAAVRATLLCPASRSPLPAPPLLNQPGFLPPSSPWPLPFPLIPCLIHSRQTRKGAGKLIHLLTPKKSTLVGTWNVRTMFQAGKAATITKEMVRYNLSVLGLGETRWTQSGEVKLASGQSIIYSGHEEDGANHMEGVAIMMTKETRKALIAWEPINSRLSTASFRTNNRRVKAHIIQCYAPTNDADDEVKARSYDSLNHLLGRIGARDLIILMGDFNAKIGGKNEGYEEVMGKHGVGKMNENGEMFVETCVNNNLVIGGSSRKDKREQVERLAQEAEEAAAQRNMKELYAITKKLAGKYTQSNKPIRDKNGQTLSTLEEQLERWVMKIQPKSSNPILMHGTPLEEVEAFTYLGSGMDTTGGTDAYIKSRINKARVVFNILRKIWSSKTISTKTKLRIFNSNVKQVLLSVCSESCAPGSRKAVHRGEPLCCFDCVPCDSGKISNKTDYWSNTARTEFIPKLMSAHLESSLSL</sequence>
<keyword evidence="5" id="KW-1133">Transmembrane helix</keyword>
<keyword evidence="6" id="KW-0297">G-protein coupled receptor</keyword>
<evidence type="ECO:0000256" key="8">
    <source>
        <dbReference type="ARBA" id="ARBA00023170"/>
    </source>
</evidence>
<feature type="region of interest" description="Disordered" evidence="11">
    <location>
        <begin position="731"/>
        <end position="776"/>
    </location>
</feature>
<evidence type="ECO:0000256" key="3">
    <source>
        <dbReference type="ARBA" id="ARBA00022692"/>
    </source>
</evidence>
<keyword evidence="9" id="KW-0325">Glycoprotein</keyword>
<dbReference type="Gene3D" id="2.10.50.30">
    <property type="entry name" value="GPCR, family 3, nine cysteines domain"/>
    <property type="match status" value="2"/>
</dbReference>
<keyword evidence="3" id="KW-0812">Transmembrane</keyword>
<evidence type="ECO:0000256" key="11">
    <source>
        <dbReference type="SAM" id="MobiDB-lite"/>
    </source>
</evidence>
<dbReference type="PANTHER" id="PTHR24061:SF504">
    <property type="entry name" value="EXTRACELLULAR CALCIUM-SENSING RECEPTOR ISOFORM X2-RELATED"/>
    <property type="match status" value="1"/>
</dbReference>
<accession>A0A9Q1J570</accession>
<name>A0A9Q1J570_SYNKA</name>
<keyword evidence="7" id="KW-0472">Membrane</keyword>
<evidence type="ECO:0000256" key="6">
    <source>
        <dbReference type="ARBA" id="ARBA00023040"/>
    </source>
</evidence>
<evidence type="ECO:0000259" key="12">
    <source>
        <dbReference type="Pfam" id="PF01094"/>
    </source>
</evidence>
<dbReference type="EMBL" id="JAINUF010000003">
    <property type="protein sequence ID" value="KAJ8367756.1"/>
    <property type="molecule type" value="Genomic_DNA"/>
</dbReference>
<evidence type="ECO:0000313" key="15">
    <source>
        <dbReference type="Proteomes" id="UP001152622"/>
    </source>
</evidence>
<dbReference type="Pfam" id="PF07562">
    <property type="entry name" value="NCD3G"/>
    <property type="match status" value="1"/>
</dbReference>
<comment type="caution">
    <text evidence="14">The sequence shown here is derived from an EMBL/GenBank/DDBJ whole genome shotgun (WGS) entry which is preliminary data.</text>
</comment>
<evidence type="ECO:0000256" key="5">
    <source>
        <dbReference type="ARBA" id="ARBA00022989"/>
    </source>
</evidence>
<dbReference type="Pfam" id="PF01094">
    <property type="entry name" value="ANF_receptor"/>
    <property type="match status" value="1"/>
</dbReference>
<evidence type="ECO:0000259" key="13">
    <source>
        <dbReference type="Pfam" id="PF07562"/>
    </source>
</evidence>
<organism evidence="14 15">
    <name type="scientific">Synaphobranchus kaupii</name>
    <name type="common">Kaup's arrowtooth eel</name>
    <dbReference type="NCBI Taxonomy" id="118154"/>
    <lineage>
        <taxon>Eukaryota</taxon>
        <taxon>Metazoa</taxon>
        <taxon>Chordata</taxon>
        <taxon>Craniata</taxon>
        <taxon>Vertebrata</taxon>
        <taxon>Euteleostomi</taxon>
        <taxon>Actinopterygii</taxon>
        <taxon>Neopterygii</taxon>
        <taxon>Teleostei</taxon>
        <taxon>Anguilliformes</taxon>
        <taxon>Synaphobranchidae</taxon>
        <taxon>Synaphobranchus</taxon>
    </lineage>
</organism>
<dbReference type="OrthoDB" id="410381at2759"/>
<dbReference type="CDD" id="cd09076">
    <property type="entry name" value="L1-EN"/>
    <property type="match status" value="1"/>
</dbReference>
<dbReference type="InterPro" id="IPR000068">
    <property type="entry name" value="GPCR_3_Ca_sens_rcpt-rel"/>
</dbReference>
<dbReference type="GO" id="GO:0005886">
    <property type="term" value="C:plasma membrane"/>
    <property type="evidence" value="ECO:0007669"/>
    <property type="project" value="UniProtKB-SubCell"/>
</dbReference>
<dbReference type="SUPFAM" id="SSF56219">
    <property type="entry name" value="DNase I-like"/>
    <property type="match status" value="1"/>
</dbReference>
<dbReference type="InterPro" id="IPR036691">
    <property type="entry name" value="Endo/exonu/phosph_ase_sf"/>
</dbReference>
<evidence type="ECO:0000256" key="1">
    <source>
        <dbReference type="ARBA" id="ARBA00004651"/>
    </source>
</evidence>
<dbReference type="InterPro" id="IPR011500">
    <property type="entry name" value="GPCR_3_9-Cys_dom"/>
</dbReference>
<proteinExistence type="predicted"/>
<keyword evidence="4" id="KW-0732">Signal</keyword>
<keyword evidence="10" id="KW-0807">Transducer</keyword>
<dbReference type="Gene3D" id="3.40.50.2300">
    <property type="match status" value="2"/>
</dbReference>
<dbReference type="InterPro" id="IPR000337">
    <property type="entry name" value="GPCR_3"/>
</dbReference>
<feature type="domain" description="GPCR family 3 nine cysteines" evidence="13">
    <location>
        <begin position="1228"/>
        <end position="1267"/>
    </location>
</feature>
<dbReference type="SUPFAM" id="SSF53822">
    <property type="entry name" value="Periplasmic binding protein-like I"/>
    <property type="match status" value="1"/>
</dbReference>
<evidence type="ECO:0000256" key="2">
    <source>
        <dbReference type="ARBA" id="ARBA00022475"/>
    </source>
</evidence>
<protein>
    <submittedName>
        <fullName evidence="14">Uncharacterized protein</fullName>
    </submittedName>
</protein>
<dbReference type="InterPro" id="IPR028082">
    <property type="entry name" value="Peripla_BP_I"/>
</dbReference>
<dbReference type="Gene3D" id="3.60.10.10">
    <property type="entry name" value="Endonuclease/exonuclease/phosphatase"/>
    <property type="match status" value="1"/>
</dbReference>
<feature type="domain" description="Receptor ligand binding region" evidence="12">
    <location>
        <begin position="329"/>
        <end position="528"/>
    </location>
</feature>
<dbReference type="InterPro" id="IPR001828">
    <property type="entry name" value="ANF_lig-bd_rcpt"/>
</dbReference>
<dbReference type="InterPro" id="IPR004073">
    <property type="entry name" value="GPCR_3_vmron_rcpt_2"/>
</dbReference>
<feature type="region of interest" description="Disordered" evidence="11">
    <location>
        <begin position="791"/>
        <end position="814"/>
    </location>
</feature>
<keyword evidence="2" id="KW-1003">Cell membrane</keyword>
<dbReference type="InterPro" id="IPR038550">
    <property type="entry name" value="GPCR_3_9-Cys_sf"/>
</dbReference>
<gene>
    <name evidence="14" type="ORF">SKAU_G00077840</name>
</gene>
<reference evidence="14" key="1">
    <citation type="journal article" date="2023" name="Science">
        <title>Genome structures resolve the early diversification of teleost fishes.</title>
        <authorList>
            <person name="Parey E."/>
            <person name="Louis A."/>
            <person name="Montfort J."/>
            <person name="Bouchez O."/>
            <person name="Roques C."/>
            <person name="Iampietro C."/>
            <person name="Lluch J."/>
            <person name="Castinel A."/>
            <person name="Donnadieu C."/>
            <person name="Desvignes T."/>
            <person name="Floi Bucao C."/>
            <person name="Jouanno E."/>
            <person name="Wen M."/>
            <person name="Mejri S."/>
            <person name="Dirks R."/>
            <person name="Jansen H."/>
            <person name="Henkel C."/>
            <person name="Chen W.J."/>
            <person name="Zahm M."/>
            <person name="Cabau C."/>
            <person name="Klopp C."/>
            <person name="Thompson A.W."/>
            <person name="Robinson-Rechavi M."/>
            <person name="Braasch I."/>
            <person name="Lecointre G."/>
            <person name="Bobe J."/>
            <person name="Postlethwait J.H."/>
            <person name="Berthelot C."/>
            <person name="Roest Crollius H."/>
            <person name="Guiguen Y."/>
        </authorList>
    </citation>
    <scope>NUCLEOTIDE SEQUENCE</scope>
    <source>
        <strain evidence="14">WJC10195</strain>
    </source>
</reference>
<evidence type="ECO:0000256" key="4">
    <source>
        <dbReference type="ARBA" id="ARBA00022729"/>
    </source>
</evidence>
<evidence type="ECO:0000256" key="9">
    <source>
        <dbReference type="ARBA" id="ARBA00023180"/>
    </source>
</evidence>
<feature type="compositionally biased region" description="Basic and acidic residues" evidence="11">
    <location>
        <begin position="753"/>
        <end position="765"/>
    </location>
</feature>
<keyword evidence="15" id="KW-1185">Reference proteome</keyword>
<comment type="subcellular location">
    <subcellularLocation>
        <location evidence="1">Cell membrane</location>
        <topology evidence="1">Multi-pass membrane protein</topology>
    </subcellularLocation>
</comment>
<evidence type="ECO:0000256" key="7">
    <source>
        <dbReference type="ARBA" id="ARBA00023136"/>
    </source>
</evidence>
<dbReference type="GO" id="GO:0004930">
    <property type="term" value="F:G protein-coupled receptor activity"/>
    <property type="evidence" value="ECO:0007669"/>
    <property type="project" value="UniProtKB-KW"/>
</dbReference>